<evidence type="ECO:0000313" key="1">
    <source>
        <dbReference type="EMBL" id="CBW74269.1"/>
    </source>
</evidence>
<evidence type="ECO:0000313" key="2">
    <source>
        <dbReference type="Proteomes" id="UP000007437"/>
    </source>
</evidence>
<proteinExistence type="predicted"/>
<dbReference type="AlphaFoldDB" id="E5ANT7"/>
<dbReference type="EMBL" id="FR687359">
    <property type="protein sequence ID" value="CBW74269.1"/>
    <property type="molecule type" value="Genomic_DNA"/>
</dbReference>
<name>E5ANT7_MYCRK</name>
<dbReference type="STRING" id="882378.RBRH_01756"/>
<dbReference type="KEGG" id="brh:RBRH_01756"/>
<gene>
    <name evidence="1" type="ordered locus">RBRH_01756</name>
</gene>
<accession>E5ANT7</accession>
<sequence length="54" mass="5731">MTGENAPVELKSCACPAIAVMRSLCRKNALRCLPWPAWPCVAAAARGRTAGRFG</sequence>
<reference evidence="1 2" key="1">
    <citation type="journal article" date="2011" name="J. Bacteriol.">
        <title>Complete genome sequence of Burkholderia rhizoxinica, an endosymbiont of Rhizopus microsporus.</title>
        <authorList>
            <person name="Lackner G."/>
            <person name="Moebius N."/>
            <person name="Partida-Martinez L."/>
            <person name="Hertweck C."/>
        </authorList>
    </citation>
    <scope>NUCLEOTIDE SEQUENCE [LARGE SCALE GENOMIC DNA]</scope>
    <source>
        <strain evidence="2">DSM 19002 / CIP 109453 / HKI 454</strain>
    </source>
</reference>
<dbReference type="HOGENOM" id="CLU_3041308_0_0_4"/>
<protein>
    <submittedName>
        <fullName evidence="1">Uncharacterized protein</fullName>
    </submittedName>
</protein>
<organism evidence="1 2">
    <name type="scientific">Mycetohabitans rhizoxinica (strain DSM 19002 / CIP 109453 / HKI 454)</name>
    <name type="common">Paraburkholderia rhizoxinica</name>
    <dbReference type="NCBI Taxonomy" id="882378"/>
    <lineage>
        <taxon>Bacteria</taxon>
        <taxon>Pseudomonadati</taxon>
        <taxon>Pseudomonadota</taxon>
        <taxon>Betaproteobacteria</taxon>
        <taxon>Burkholderiales</taxon>
        <taxon>Burkholderiaceae</taxon>
        <taxon>Mycetohabitans</taxon>
    </lineage>
</organism>
<dbReference type="Proteomes" id="UP000007437">
    <property type="component" value="Chromosome"/>
</dbReference>